<evidence type="ECO:0000313" key="2">
    <source>
        <dbReference type="EMBL" id="BAC19988.1"/>
    </source>
</evidence>
<dbReference type="EMBL" id="AP003850">
    <property type="protein sequence ID" value="BAC19988.1"/>
    <property type="molecule type" value="Genomic_DNA"/>
</dbReference>
<reference evidence="4" key="3">
    <citation type="journal article" date="2005" name="Nature">
        <title>The map-based sequence of the rice genome.</title>
        <authorList>
            <consortium name="International rice genome sequencing project (IRGSP)"/>
            <person name="Matsumoto T."/>
            <person name="Wu J."/>
            <person name="Kanamori H."/>
            <person name="Katayose Y."/>
            <person name="Fujisawa M."/>
            <person name="Namiki N."/>
            <person name="Mizuno H."/>
            <person name="Yamamoto K."/>
            <person name="Antonio B.A."/>
            <person name="Baba T."/>
            <person name="Sakata K."/>
            <person name="Nagamura Y."/>
            <person name="Aoki H."/>
            <person name="Arikawa K."/>
            <person name="Arita K."/>
            <person name="Bito T."/>
            <person name="Chiden Y."/>
            <person name="Fujitsuka N."/>
            <person name="Fukunaka R."/>
            <person name="Hamada M."/>
            <person name="Harada C."/>
            <person name="Hayashi A."/>
            <person name="Hijishita S."/>
            <person name="Honda M."/>
            <person name="Hosokawa S."/>
            <person name="Ichikawa Y."/>
            <person name="Idonuma A."/>
            <person name="Iijima M."/>
            <person name="Ikeda M."/>
            <person name="Ikeno M."/>
            <person name="Ito K."/>
            <person name="Ito S."/>
            <person name="Ito T."/>
            <person name="Ito Y."/>
            <person name="Ito Y."/>
            <person name="Iwabuchi A."/>
            <person name="Kamiya K."/>
            <person name="Karasawa W."/>
            <person name="Kurita K."/>
            <person name="Katagiri S."/>
            <person name="Kikuta A."/>
            <person name="Kobayashi H."/>
            <person name="Kobayashi N."/>
            <person name="Machita K."/>
            <person name="Maehara T."/>
            <person name="Masukawa M."/>
            <person name="Mizubayashi T."/>
            <person name="Mukai Y."/>
            <person name="Nagasaki H."/>
            <person name="Nagata Y."/>
            <person name="Naito S."/>
            <person name="Nakashima M."/>
            <person name="Nakama Y."/>
            <person name="Nakamichi Y."/>
            <person name="Nakamura M."/>
            <person name="Meguro A."/>
            <person name="Negishi M."/>
            <person name="Ohta I."/>
            <person name="Ohta T."/>
            <person name="Okamoto M."/>
            <person name="Ono N."/>
            <person name="Saji S."/>
            <person name="Sakaguchi M."/>
            <person name="Sakai K."/>
            <person name="Shibata M."/>
            <person name="Shimokawa T."/>
            <person name="Song J."/>
            <person name="Takazaki Y."/>
            <person name="Terasawa K."/>
            <person name="Tsugane M."/>
            <person name="Tsuji K."/>
            <person name="Ueda S."/>
            <person name="Waki K."/>
            <person name="Yamagata H."/>
            <person name="Yamamoto M."/>
            <person name="Yamamoto S."/>
            <person name="Yamane H."/>
            <person name="Yoshiki S."/>
            <person name="Yoshihara R."/>
            <person name="Yukawa K."/>
            <person name="Zhong H."/>
            <person name="Yano M."/>
            <person name="Yuan Q."/>
            <person name="Ouyang S."/>
            <person name="Liu J."/>
            <person name="Jones K.M."/>
            <person name="Gansberger K."/>
            <person name="Moffat K."/>
            <person name="Hill J."/>
            <person name="Bera J."/>
            <person name="Fadrosh D."/>
            <person name="Jin S."/>
            <person name="Johri S."/>
            <person name="Kim M."/>
            <person name="Overton L."/>
            <person name="Reardon M."/>
            <person name="Tsitrin T."/>
            <person name="Vuong H."/>
            <person name="Weaver B."/>
            <person name="Ciecko A."/>
            <person name="Tallon L."/>
            <person name="Jackson J."/>
            <person name="Pai G."/>
            <person name="Aken S.V."/>
            <person name="Utterback T."/>
            <person name="Reidmuller S."/>
            <person name="Feldblyum T."/>
            <person name="Hsiao J."/>
            <person name="Zismann V."/>
            <person name="Iobst S."/>
            <person name="de Vazeille A.R."/>
            <person name="Buell C.R."/>
            <person name="Ying K."/>
            <person name="Li Y."/>
            <person name="Lu T."/>
            <person name="Huang Y."/>
            <person name="Zhao Q."/>
            <person name="Feng Q."/>
            <person name="Zhang L."/>
            <person name="Zhu J."/>
            <person name="Weng Q."/>
            <person name="Mu J."/>
            <person name="Lu Y."/>
            <person name="Fan D."/>
            <person name="Liu Y."/>
            <person name="Guan J."/>
            <person name="Zhang Y."/>
            <person name="Yu S."/>
            <person name="Liu X."/>
            <person name="Zhang Y."/>
            <person name="Hong G."/>
            <person name="Han B."/>
            <person name="Choisne N."/>
            <person name="Demange N."/>
            <person name="Orjeda G."/>
            <person name="Samain S."/>
            <person name="Cattolico L."/>
            <person name="Pelletier E."/>
            <person name="Couloux A."/>
            <person name="Segurens B."/>
            <person name="Wincker P."/>
            <person name="D'Hont A."/>
            <person name="Scarpelli C."/>
            <person name="Weissenbach J."/>
            <person name="Salanoubat M."/>
            <person name="Quetier F."/>
            <person name="Yu Y."/>
            <person name="Kim H.R."/>
            <person name="Rambo T."/>
            <person name="Currie J."/>
            <person name="Collura K."/>
            <person name="Luo M."/>
            <person name="Yang T."/>
            <person name="Ammiraju J.S.S."/>
            <person name="Engler F."/>
            <person name="Soderlund C."/>
            <person name="Wing R.A."/>
            <person name="Palmer L.E."/>
            <person name="de la Bastide M."/>
            <person name="Spiegel L."/>
            <person name="Nascimento L."/>
            <person name="Zutavern T."/>
            <person name="O'Shaughnessy A."/>
            <person name="Dike S."/>
            <person name="Dedhia N."/>
            <person name="Preston R."/>
            <person name="Balija V."/>
            <person name="McCombie W.R."/>
            <person name="Chow T."/>
            <person name="Chen H."/>
            <person name="Chung M."/>
            <person name="Chen C."/>
            <person name="Shaw J."/>
            <person name="Wu H."/>
            <person name="Hsiao K."/>
            <person name="Chao Y."/>
            <person name="Chu M."/>
            <person name="Cheng C."/>
            <person name="Hour A."/>
            <person name="Lee P."/>
            <person name="Lin S."/>
            <person name="Lin Y."/>
            <person name="Liou J."/>
            <person name="Liu S."/>
            <person name="Hsing Y."/>
            <person name="Raghuvanshi S."/>
            <person name="Mohanty A."/>
            <person name="Bharti A.K."/>
            <person name="Gaur A."/>
            <person name="Gupta V."/>
            <person name="Kumar D."/>
            <person name="Ravi V."/>
            <person name="Vij S."/>
            <person name="Kapur A."/>
            <person name="Khurana P."/>
            <person name="Khurana P."/>
            <person name="Khurana J.P."/>
            <person name="Tyagi A.K."/>
            <person name="Gaikwad K."/>
            <person name="Singh A."/>
            <person name="Dalal V."/>
            <person name="Srivastava S."/>
            <person name="Dixit A."/>
            <person name="Pal A.K."/>
            <person name="Ghazi I.A."/>
            <person name="Yadav M."/>
            <person name="Pandit A."/>
            <person name="Bhargava A."/>
            <person name="Sureshbabu K."/>
            <person name="Batra K."/>
            <person name="Sharma T.R."/>
            <person name="Mohapatra T."/>
            <person name="Singh N.K."/>
            <person name="Messing J."/>
            <person name="Nelson A.B."/>
            <person name="Fuks G."/>
            <person name="Kavchok S."/>
            <person name="Keizer G."/>
            <person name="Linton E."/>
            <person name="Llaca V."/>
            <person name="Song R."/>
            <person name="Tanyolac B."/>
            <person name="Young S."/>
            <person name="Ho-Il K."/>
            <person name="Hahn J.H."/>
            <person name="Sangsakoo G."/>
            <person name="Vanavichit A."/>
            <person name="de Mattos Luiz.A.T."/>
            <person name="Zimmer P.D."/>
            <person name="Malone G."/>
            <person name="Dellagostin O."/>
            <person name="de Oliveira A.C."/>
            <person name="Bevan M."/>
            <person name="Bancroft I."/>
            <person name="Minx P."/>
            <person name="Cordum H."/>
            <person name="Wilson R."/>
            <person name="Cheng Z."/>
            <person name="Jin W."/>
            <person name="Jiang J."/>
            <person name="Leong S.A."/>
            <person name="Iwama H."/>
            <person name="Gojobori T."/>
            <person name="Itoh T."/>
            <person name="Niimura Y."/>
            <person name="Fujii Y."/>
            <person name="Habara T."/>
            <person name="Sakai H."/>
            <person name="Sato Y."/>
            <person name="Wilson G."/>
            <person name="Kumar K."/>
            <person name="McCouch S."/>
            <person name="Juretic N."/>
            <person name="Hoen D."/>
            <person name="Wright S."/>
            <person name="Bruskiewich R."/>
            <person name="Bureau T."/>
            <person name="Miyao A."/>
            <person name="Hirochika H."/>
            <person name="Nishikawa T."/>
            <person name="Kadowaki K."/>
            <person name="Sugiura M."/>
            <person name="Burr B."/>
            <person name="Sasaki T."/>
        </authorList>
    </citation>
    <scope>NUCLEOTIDE SEQUENCE [LARGE SCALE GENOMIC DNA]</scope>
    <source>
        <strain evidence="4">cv. Nipponbare</strain>
    </source>
</reference>
<dbReference type="EMBL" id="AP003930">
    <property type="protein sequence ID" value="BAD30419.1"/>
    <property type="molecule type" value="Genomic_DNA"/>
</dbReference>
<gene>
    <name evidence="2" type="primary">OJ1793_E11.122</name>
    <name evidence="3" type="synonym">OJ1657_A07.102</name>
</gene>
<dbReference type="Proteomes" id="UP000000763">
    <property type="component" value="Chromosome 7"/>
</dbReference>
<reference evidence="4" key="4">
    <citation type="journal article" date="2008" name="Nucleic Acids Res.">
        <title>The rice annotation project database (RAP-DB): 2008 update.</title>
        <authorList>
            <consortium name="The rice annotation project (RAP)"/>
        </authorList>
    </citation>
    <scope>GENOME REANNOTATION</scope>
    <source>
        <strain evidence="4">cv. Nipponbare</strain>
    </source>
</reference>
<organism evidence="2 4">
    <name type="scientific">Oryza sativa subsp. japonica</name>
    <name type="common">Rice</name>
    <dbReference type="NCBI Taxonomy" id="39947"/>
    <lineage>
        <taxon>Eukaryota</taxon>
        <taxon>Viridiplantae</taxon>
        <taxon>Streptophyta</taxon>
        <taxon>Embryophyta</taxon>
        <taxon>Tracheophyta</taxon>
        <taxon>Spermatophyta</taxon>
        <taxon>Magnoliopsida</taxon>
        <taxon>Liliopsida</taxon>
        <taxon>Poales</taxon>
        <taxon>Poaceae</taxon>
        <taxon>BOP clade</taxon>
        <taxon>Oryzoideae</taxon>
        <taxon>Oryzeae</taxon>
        <taxon>Oryzinae</taxon>
        <taxon>Oryza</taxon>
        <taxon>Oryza sativa</taxon>
    </lineage>
</organism>
<evidence type="ECO:0000313" key="3">
    <source>
        <dbReference type="EMBL" id="BAD30419.1"/>
    </source>
</evidence>
<dbReference type="AlphaFoldDB" id="Q8H512"/>
<reference evidence="2" key="2">
    <citation type="submission" date="2001-07" db="EMBL/GenBank/DDBJ databases">
        <title>Oryza sativa nipponbare(GA3) genomic DNA, chromosome 7, BAC clone:OJ1793_E11.</title>
        <authorList>
            <person name="Sasaki T."/>
            <person name="Matsumoto T."/>
            <person name="Yamamoto K."/>
        </authorList>
    </citation>
    <scope>NUCLEOTIDE SEQUENCE</scope>
</reference>
<evidence type="ECO:0000256" key="1">
    <source>
        <dbReference type="SAM" id="MobiDB-lite"/>
    </source>
</evidence>
<reference evidence="3" key="1">
    <citation type="submission" date="2001-07" db="EMBL/GenBank/DDBJ databases">
        <title>Oryza sativa nipponbare(GA3) genomic DNA, chromosome 7, BAC clone:OJ1657_A07.</title>
        <authorList>
            <person name="Sasaki T."/>
            <person name="Matsumoto T."/>
            <person name="Yamamoto K."/>
        </authorList>
    </citation>
    <scope>NUCLEOTIDE SEQUENCE</scope>
</reference>
<accession>Q8H512</accession>
<feature type="region of interest" description="Disordered" evidence="1">
    <location>
        <begin position="1"/>
        <end position="112"/>
    </location>
</feature>
<sequence>MARRGRCTPGVARLPSLPDPAKGGRGEAGGGRRRGADDGGGRSVAEEDGGQRRRSHLPDPAGGPPIPDPEASWGRTATAAACSSGGRRSSAALPSPRGSGGIMGRAVAEAARRRRPKTLEYGYVPLVVLPMSPP</sequence>
<name>Q8H512_ORYSJ</name>
<proteinExistence type="predicted"/>
<evidence type="ECO:0000313" key="4">
    <source>
        <dbReference type="Proteomes" id="UP000000763"/>
    </source>
</evidence>
<protein>
    <submittedName>
        <fullName evidence="2">Uncharacterized protein</fullName>
    </submittedName>
</protein>
<feature type="compositionally biased region" description="Low complexity" evidence="1">
    <location>
        <begin position="74"/>
        <end position="92"/>
    </location>
</feature>